<protein>
    <submittedName>
        <fullName evidence="1">DUF1788 domain-containing protein</fullName>
    </submittedName>
</protein>
<gene>
    <name evidence="1" type="ORF">H8D96_12305</name>
</gene>
<dbReference type="AlphaFoldDB" id="A0A8J6NZW7"/>
<evidence type="ECO:0000313" key="1">
    <source>
        <dbReference type="EMBL" id="MBC8432685.1"/>
    </source>
</evidence>
<accession>A0A8J6NZW7</accession>
<sequence length="189" mass="21682">MYSLDNAFNELIDKIRDPETLDPAKSDPLFYFAYPPRLMLDLKKRLPRWTSKFREAGFEVLRLSMADVLWDTVDKSGRWEIWLELEADADAGRINEAVRDALRQGNSLINRIAEFVESAPKDTVILITEAELLFPYFRTRIIESRLHGKVKIPTVIFYPGVQSGAFGLKFLGFCPVDPNYRSPIIGGIR</sequence>
<dbReference type="Pfam" id="PF08747">
    <property type="entry name" value="BrxB"/>
    <property type="match status" value="1"/>
</dbReference>
<organism evidence="1 2">
    <name type="scientific">Candidatus Desulfatibia vada</name>
    <dbReference type="NCBI Taxonomy" id="2841696"/>
    <lineage>
        <taxon>Bacteria</taxon>
        <taxon>Pseudomonadati</taxon>
        <taxon>Thermodesulfobacteriota</taxon>
        <taxon>Desulfobacteria</taxon>
        <taxon>Desulfobacterales</taxon>
        <taxon>Desulfobacterales incertae sedis</taxon>
        <taxon>Candidatus Desulfatibia</taxon>
    </lineage>
</organism>
<dbReference type="EMBL" id="JACNIG010000243">
    <property type="protein sequence ID" value="MBC8432685.1"/>
    <property type="molecule type" value="Genomic_DNA"/>
</dbReference>
<proteinExistence type="predicted"/>
<comment type="caution">
    <text evidence="1">The sequence shown here is derived from an EMBL/GenBank/DDBJ whole genome shotgun (WGS) entry which is preliminary data.</text>
</comment>
<name>A0A8J6NZW7_9BACT</name>
<dbReference type="InterPro" id="IPR014858">
    <property type="entry name" value="BrxB"/>
</dbReference>
<dbReference type="Proteomes" id="UP000605201">
    <property type="component" value="Unassembled WGS sequence"/>
</dbReference>
<reference evidence="1 2" key="1">
    <citation type="submission" date="2020-08" db="EMBL/GenBank/DDBJ databases">
        <title>Bridging the membrane lipid divide: bacteria of the FCB group superphylum have the potential to synthesize archaeal ether lipids.</title>
        <authorList>
            <person name="Villanueva L."/>
            <person name="Von Meijenfeldt F.A.B."/>
            <person name="Westbye A.B."/>
            <person name="Yadav S."/>
            <person name="Hopmans E.C."/>
            <person name="Dutilh B.E."/>
            <person name="Sinninghe Damste J.S."/>
        </authorList>
    </citation>
    <scope>NUCLEOTIDE SEQUENCE [LARGE SCALE GENOMIC DNA]</scope>
    <source>
        <strain evidence="1">NIOZ-UU17</strain>
    </source>
</reference>
<evidence type="ECO:0000313" key="2">
    <source>
        <dbReference type="Proteomes" id="UP000605201"/>
    </source>
</evidence>